<dbReference type="AlphaFoldDB" id="A0A1A8Z934"/>
<keyword evidence="1" id="KW-0812">Transmembrane</keyword>
<dbReference type="PATRIC" id="fig|299146.4.peg.994"/>
<accession>A0A1A8Z934</accession>
<organism evidence="2 3">
    <name type="scientific">Micromonospora narathiwatensis</name>
    <dbReference type="NCBI Taxonomy" id="299146"/>
    <lineage>
        <taxon>Bacteria</taxon>
        <taxon>Bacillati</taxon>
        <taxon>Actinomycetota</taxon>
        <taxon>Actinomycetes</taxon>
        <taxon>Micromonosporales</taxon>
        <taxon>Micromonosporaceae</taxon>
        <taxon>Micromonospora</taxon>
    </lineage>
</organism>
<reference evidence="2 3" key="1">
    <citation type="submission" date="2016-06" db="EMBL/GenBank/DDBJ databases">
        <authorList>
            <person name="Kjaerup R.B."/>
            <person name="Dalgaard T.S."/>
            <person name="Juul-Madsen H.R."/>
        </authorList>
    </citation>
    <scope>NUCLEOTIDE SEQUENCE [LARGE SCALE GENOMIC DNA]</scope>
    <source>
        <strain evidence="2 3">DSM 45248</strain>
    </source>
</reference>
<gene>
    <name evidence="2" type="ORF">GA0070621_0969</name>
</gene>
<keyword evidence="1" id="KW-0472">Membrane</keyword>
<protein>
    <submittedName>
        <fullName evidence="2">Uncharacterized protein</fullName>
    </submittedName>
</protein>
<keyword evidence="1" id="KW-1133">Transmembrane helix</keyword>
<evidence type="ECO:0000256" key="1">
    <source>
        <dbReference type="SAM" id="Phobius"/>
    </source>
</evidence>
<evidence type="ECO:0000313" key="2">
    <source>
        <dbReference type="EMBL" id="SBT40469.1"/>
    </source>
</evidence>
<proteinExistence type="predicted"/>
<feature type="transmembrane region" description="Helical" evidence="1">
    <location>
        <begin position="34"/>
        <end position="61"/>
    </location>
</feature>
<evidence type="ECO:0000313" key="3">
    <source>
        <dbReference type="Proteomes" id="UP000198765"/>
    </source>
</evidence>
<dbReference type="RefSeq" id="WP_091191910.1">
    <property type="nucleotide sequence ID" value="NZ_LT594324.1"/>
</dbReference>
<dbReference type="Proteomes" id="UP000198765">
    <property type="component" value="Chromosome I"/>
</dbReference>
<dbReference type="EMBL" id="LT594324">
    <property type="protein sequence ID" value="SBT40469.1"/>
    <property type="molecule type" value="Genomic_DNA"/>
</dbReference>
<name>A0A1A8Z934_9ACTN</name>
<dbReference type="OrthoDB" id="3402828at2"/>
<keyword evidence="3" id="KW-1185">Reference proteome</keyword>
<sequence length="66" mass="6660">MHTIHALVAHLAARWQNLTTPAEAERGDSPVGTAVITAILVAGAVVVAGAIVAVANGWVALIPTQP</sequence>